<comment type="caution">
    <text evidence="2">The sequence shown here is derived from an EMBL/GenBank/DDBJ whole genome shotgun (WGS) entry which is preliminary data.</text>
</comment>
<evidence type="ECO:0000313" key="3">
    <source>
        <dbReference type="Proteomes" id="UP001501237"/>
    </source>
</evidence>
<name>A0ABP6Q3F8_9ACTN</name>
<dbReference type="Proteomes" id="UP001501237">
    <property type="component" value="Unassembled WGS sequence"/>
</dbReference>
<reference evidence="3" key="1">
    <citation type="journal article" date="2019" name="Int. J. Syst. Evol. Microbiol.">
        <title>The Global Catalogue of Microorganisms (GCM) 10K type strain sequencing project: providing services to taxonomists for standard genome sequencing and annotation.</title>
        <authorList>
            <consortium name="The Broad Institute Genomics Platform"/>
            <consortium name="The Broad Institute Genome Sequencing Center for Infectious Disease"/>
            <person name="Wu L."/>
            <person name="Ma J."/>
        </authorList>
    </citation>
    <scope>NUCLEOTIDE SEQUENCE [LARGE SCALE GENOMIC DNA]</scope>
    <source>
        <strain evidence="3">JCM 9377</strain>
    </source>
</reference>
<dbReference type="RefSeq" id="WP_344824241.1">
    <property type="nucleotide sequence ID" value="NZ_BAAAUV010000004.1"/>
</dbReference>
<feature type="compositionally biased region" description="Basic and acidic residues" evidence="1">
    <location>
        <begin position="26"/>
        <end position="43"/>
    </location>
</feature>
<evidence type="ECO:0000313" key="2">
    <source>
        <dbReference type="EMBL" id="GAA3202912.1"/>
    </source>
</evidence>
<proteinExistence type="predicted"/>
<feature type="compositionally biased region" description="Basic residues" evidence="1">
    <location>
        <begin position="7"/>
        <end position="19"/>
    </location>
</feature>
<evidence type="ECO:0000256" key="1">
    <source>
        <dbReference type="SAM" id="MobiDB-lite"/>
    </source>
</evidence>
<protein>
    <submittedName>
        <fullName evidence="2">Uncharacterized protein</fullName>
    </submittedName>
</protein>
<keyword evidence="3" id="KW-1185">Reference proteome</keyword>
<dbReference type="EMBL" id="BAAAUV010000004">
    <property type="protein sequence ID" value="GAA3202912.1"/>
    <property type="molecule type" value="Genomic_DNA"/>
</dbReference>
<sequence length="43" mass="4827">MGDTRKKPAKTTGKAKKASLKATRAAKQEKRAIRDRGERMPEE</sequence>
<organism evidence="2 3">
    <name type="scientific">Actinocorallia longicatena</name>
    <dbReference type="NCBI Taxonomy" id="111803"/>
    <lineage>
        <taxon>Bacteria</taxon>
        <taxon>Bacillati</taxon>
        <taxon>Actinomycetota</taxon>
        <taxon>Actinomycetes</taxon>
        <taxon>Streptosporangiales</taxon>
        <taxon>Thermomonosporaceae</taxon>
        <taxon>Actinocorallia</taxon>
    </lineage>
</organism>
<accession>A0ABP6Q3F8</accession>
<feature type="region of interest" description="Disordered" evidence="1">
    <location>
        <begin position="1"/>
        <end position="43"/>
    </location>
</feature>
<gene>
    <name evidence="2" type="ORF">GCM10010468_16720</name>
</gene>